<protein>
    <submittedName>
        <fullName evidence="1">Uncharacterized protein</fullName>
    </submittedName>
</protein>
<dbReference type="Proteomes" id="UP000276133">
    <property type="component" value="Unassembled WGS sequence"/>
</dbReference>
<sequence>MFGLVERGNDGKAYIEEVKDKKGPTLLKILYDHDEEGTAVISQKMQ</sequence>
<feature type="non-terminal residue" evidence="1">
    <location>
        <position position="46"/>
    </location>
</feature>
<organism evidence="1 2">
    <name type="scientific">Brachionus plicatilis</name>
    <name type="common">Marine rotifer</name>
    <name type="synonym">Brachionus muelleri</name>
    <dbReference type="NCBI Taxonomy" id="10195"/>
    <lineage>
        <taxon>Eukaryota</taxon>
        <taxon>Metazoa</taxon>
        <taxon>Spiralia</taxon>
        <taxon>Gnathifera</taxon>
        <taxon>Rotifera</taxon>
        <taxon>Eurotatoria</taxon>
        <taxon>Monogononta</taxon>
        <taxon>Pseudotrocha</taxon>
        <taxon>Ploima</taxon>
        <taxon>Brachionidae</taxon>
        <taxon>Brachionus</taxon>
    </lineage>
</organism>
<dbReference type="OrthoDB" id="5809873at2759"/>
<evidence type="ECO:0000313" key="2">
    <source>
        <dbReference type="Proteomes" id="UP000276133"/>
    </source>
</evidence>
<gene>
    <name evidence="1" type="ORF">BpHYR1_008328</name>
</gene>
<proteinExistence type="predicted"/>
<comment type="caution">
    <text evidence="1">The sequence shown here is derived from an EMBL/GenBank/DDBJ whole genome shotgun (WGS) entry which is preliminary data.</text>
</comment>
<accession>A0A3M7Q4R8</accession>
<name>A0A3M7Q4R8_BRAPC</name>
<reference evidence="1 2" key="1">
    <citation type="journal article" date="2018" name="Sci. Rep.">
        <title>Genomic signatures of local adaptation to the degree of environmental predictability in rotifers.</title>
        <authorList>
            <person name="Franch-Gras L."/>
            <person name="Hahn C."/>
            <person name="Garcia-Roger E.M."/>
            <person name="Carmona M.J."/>
            <person name="Serra M."/>
            <person name="Gomez A."/>
        </authorList>
    </citation>
    <scope>NUCLEOTIDE SEQUENCE [LARGE SCALE GENOMIC DNA]</scope>
    <source>
        <strain evidence="1">HYR1</strain>
    </source>
</reference>
<dbReference type="EMBL" id="REGN01007527">
    <property type="protein sequence ID" value="RNA06001.1"/>
    <property type="molecule type" value="Genomic_DNA"/>
</dbReference>
<keyword evidence="2" id="KW-1185">Reference proteome</keyword>
<evidence type="ECO:0000313" key="1">
    <source>
        <dbReference type="EMBL" id="RNA06001.1"/>
    </source>
</evidence>
<dbReference type="AlphaFoldDB" id="A0A3M7Q4R8"/>